<comment type="catalytic activity">
    <reaction evidence="8">
        <text>kanamycin B + acetyl-CoA = N(6')-acetylkanamycin B + CoA + H(+)</text>
        <dbReference type="Rhea" id="RHEA:16449"/>
        <dbReference type="ChEBI" id="CHEBI:15378"/>
        <dbReference type="ChEBI" id="CHEBI:57287"/>
        <dbReference type="ChEBI" id="CHEBI:57288"/>
        <dbReference type="ChEBI" id="CHEBI:58390"/>
        <dbReference type="ChEBI" id="CHEBI:58549"/>
        <dbReference type="EC" id="2.3.1.82"/>
    </reaction>
</comment>
<proteinExistence type="predicted"/>
<dbReference type="InterPro" id="IPR000182">
    <property type="entry name" value="GNAT_dom"/>
</dbReference>
<evidence type="ECO:0000313" key="10">
    <source>
        <dbReference type="EMBL" id="MBA2175689.1"/>
    </source>
</evidence>
<dbReference type="EMBL" id="JACEFG010000002">
    <property type="protein sequence ID" value="MBA2175689.1"/>
    <property type="molecule type" value="Genomic_DNA"/>
</dbReference>
<dbReference type="PIRSF" id="PIRSF000452">
    <property type="entry name" value="6-N-acetyltransf"/>
    <property type="match status" value="1"/>
</dbReference>
<name>A0A838CV41_9BACI</name>
<feature type="domain" description="N-acetyltransferase" evidence="9">
    <location>
        <begin position="1"/>
        <end position="156"/>
    </location>
</feature>
<keyword evidence="11" id="KW-1185">Reference proteome</keyword>
<organism evidence="10 11">
    <name type="scientific">Halobacillus locisalis</name>
    <dbReference type="NCBI Taxonomy" id="220753"/>
    <lineage>
        <taxon>Bacteria</taxon>
        <taxon>Bacillati</taxon>
        <taxon>Bacillota</taxon>
        <taxon>Bacilli</taxon>
        <taxon>Bacillales</taxon>
        <taxon>Bacillaceae</taxon>
        <taxon>Halobacillus</taxon>
    </lineage>
</organism>
<dbReference type="GO" id="GO:0046677">
    <property type="term" value="P:response to antibiotic"/>
    <property type="evidence" value="ECO:0007669"/>
    <property type="project" value="UniProtKB-KW"/>
</dbReference>
<dbReference type="PANTHER" id="PTHR43072">
    <property type="entry name" value="N-ACETYLTRANSFERASE"/>
    <property type="match status" value="1"/>
</dbReference>
<dbReference type="PROSITE" id="PS51186">
    <property type="entry name" value="GNAT"/>
    <property type="match status" value="1"/>
</dbReference>
<comment type="subunit">
    <text evidence="1">Homodimer.</text>
</comment>
<dbReference type="RefSeq" id="WP_181472685.1">
    <property type="nucleotide sequence ID" value="NZ_JACEFG010000002.1"/>
</dbReference>
<evidence type="ECO:0000313" key="11">
    <source>
        <dbReference type="Proteomes" id="UP000571017"/>
    </source>
</evidence>
<dbReference type="InterPro" id="IPR016181">
    <property type="entry name" value="Acyl_CoA_acyltransferase"/>
</dbReference>
<dbReference type="PANTHER" id="PTHR43072:SF58">
    <property type="entry name" value="N-ACETYLTRANSFERASE DOMAIN-CONTAINING PROTEIN"/>
    <property type="match status" value="1"/>
</dbReference>
<evidence type="ECO:0000256" key="8">
    <source>
        <dbReference type="ARBA" id="ARBA00048923"/>
    </source>
</evidence>
<dbReference type="Proteomes" id="UP000571017">
    <property type="component" value="Unassembled WGS sequence"/>
</dbReference>
<dbReference type="Gene3D" id="3.40.630.30">
    <property type="match status" value="1"/>
</dbReference>
<dbReference type="InterPro" id="IPR024170">
    <property type="entry name" value="Aminoglycoside_N6-AcTrfrase"/>
</dbReference>
<evidence type="ECO:0000256" key="2">
    <source>
        <dbReference type="ARBA" id="ARBA00012888"/>
    </source>
</evidence>
<evidence type="ECO:0000256" key="1">
    <source>
        <dbReference type="ARBA" id="ARBA00011738"/>
    </source>
</evidence>
<keyword evidence="6" id="KW-0012">Acyltransferase</keyword>
<reference evidence="10 11" key="1">
    <citation type="journal article" date="2004" name="Extremophiles">
        <title>Halobacillus locisalis sp. nov., a halophilic bacterium isolated from a marine solar saltern of the Yellow Sea in Korea.</title>
        <authorList>
            <person name="Yoon J.H."/>
            <person name="Kang K.H."/>
            <person name="Oh T.K."/>
            <person name="Park Y.H."/>
        </authorList>
    </citation>
    <scope>NUCLEOTIDE SEQUENCE [LARGE SCALE GENOMIC DNA]</scope>
    <source>
        <strain evidence="10 11">KCTC 3788</strain>
    </source>
</reference>
<evidence type="ECO:0000256" key="6">
    <source>
        <dbReference type="ARBA" id="ARBA00023315"/>
    </source>
</evidence>
<protein>
    <recommendedName>
        <fullName evidence="3">Aminoglycoside N(6')-acetyltransferase type 1</fullName>
        <ecNumber evidence="2">2.3.1.82</ecNumber>
    </recommendedName>
    <alternativeName>
        <fullName evidence="7">Aminoglycoside resistance protein</fullName>
    </alternativeName>
</protein>
<evidence type="ECO:0000256" key="5">
    <source>
        <dbReference type="ARBA" id="ARBA00023251"/>
    </source>
</evidence>
<sequence>MIREIEDFQKDQSEYLRMRRTLWPHANDEEHMKNMIHIYKEEPFYKHELTWKVLVIERTNGKLGGFIELSLYPELPFVESSPVGYIEGWYVDEDLRSQGLGSGLVYLGEKWAKQKKCRHMASDVESDNVLSQQAHRSLGYAQAYKDASGLYCKKSI</sequence>
<evidence type="ECO:0000256" key="4">
    <source>
        <dbReference type="ARBA" id="ARBA00022679"/>
    </source>
</evidence>
<evidence type="ECO:0000256" key="7">
    <source>
        <dbReference type="ARBA" id="ARBA00029660"/>
    </source>
</evidence>
<keyword evidence="4 10" id="KW-0808">Transferase</keyword>
<gene>
    <name evidence="10" type="ORF">H0266_12380</name>
</gene>
<dbReference type="EC" id="2.3.1.82" evidence="2"/>
<keyword evidence="5" id="KW-0046">Antibiotic resistance</keyword>
<evidence type="ECO:0000259" key="9">
    <source>
        <dbReference type="PROSITE" id="PS51186"/>
    </source>
</evidence>
<dbReference type="Pfam" id="PF00583">
    <property type="entry name" value="Acetyltransf_1"/>
    <property type="match status" value="1"/>
</dbReference>
<evidence type="ECO:0000256" key="3">
    <source>
        <dbReference type="ARBA" id="ARBA00017677"/>
    </source>
</evidence>
<comment type="caution">
    <text evidence="10">The sequence shown here is derived from an EMBL/GenBank/DDBJ whole genome shotgun (WGS) entry which is preliminary data.</text>
</comment>
<dbReference type="AlphaFoldDB" id="A0A838CV41"/>
<dbReference type="CDD" id="cd04301">
    <property type="entry name" value="NAT_SF"/>
    <property type="match status" value="1"/>
</dbReference>
<dbReference type="GO" id="GO:0047663">
    <property type="term" value="F:aminoglycoside 6'-N-acetyltransferase activity"/>
    <property type="evidence" value="ECO:0007669"/>
    <property type="project" value="UniProtKB-EC"/>
</dbReference>
<dbReference type="SUPFAM" id="SSF55729">
    <property type="entry name" value="Acyl-CoA N-acyltransferases (Nat)"/>
    <property type="match status" value="1"/>
</dbReference>
<accession>A0A838CV41</accession>